<dbReference type="AlphaFoldDB" id="J0GZ80"/>
<evidence type="ECO:0000313" key="2">
    <source>
        <dbReference type="Proteomes" id="UP000005092"/>
    </source>
</evidence>
<dbReference type="EMBL" id="JH719381">
    <property type="protein sequence ID" value="EJB02898.1"/>
    <property type="molecule type" value="Genomic_DNA"/>
</dbReference>
<evidence type="ECO:0000313" key="1">
    <source>
        <dbReference type="EMBL" id="EJB02898.1"/>
    </source>
</evidence>
<sequence length="101" mass="11784">MRRRFIIATQDYDADESKRVTDFLSKHGAWWHWISNFWLFTTTTSDISCEKIGKHISSINDRNRALVMEVPEDVDWSVFGAKNAKGQSMATWLSNTWAKQD</sequence>
<protein>
    <submittedName>
        <fullName evidence="1">Uncharacterized protein</fullName>
    </submittedName>
</protein>
<reference evidence="1 2" key="1">
    <citation type="submission" date="2012-02" db="EMBL/GenBank/DDBJ databases">
        <title>Improved High-Quality Draft Sequence of Rhizobium leguminosarum bv. trifolii WSM597.</title>
        <authorList>
            <consortium name="US DOE Joint Genome Institute"/>
            <person name="Lucas S."/>
            <person name="Han J."/>
            <person name="Lapidus A."/>
            <person name="Cheng J.-F."/>
            <person name="Goodwin L."/>
            <person name="Pitluck S."/>
            <person name="Peters L."/>
            <person name="Ovchinnikova G."/>
            <person name="Held B."/>
            <person name="Detter J.C."/>
            <person name="Han C."/>
            <person name="Tapia R."/>
            <person name="Land M."/>
            <person name="Hauser L."/>
            <person name="Kyrpides N."/>
            <person name="Ivanova N."/>
            <person name="Pagani I."/>
            <person name="Brau L."/>
            <person name="Yates R."/>
            <person name="O'Hara G."/>
            <person name="Rui T."/>
            <person name="Howieson J."/>
            <person name="Reeve W."/>
            <person name="Woyke T."/>
        </authorList>
    </citation>
    <scope>NUCLEOTIDE SEQUENCE [LARGE SCALE GENOMIC DNA]</scope>
    <source>
        <strain evidence="1 2">WSM597</strain>
    </source>
</reference>
<name>J0GZ80_RHILT</name>
<organism evidence="1 2">
    <name type="scientific">Rhizobium leguminosarum bv. trifolii WSM597</name>
    <dbReference type="NCBI Taxonomy" id="754764"/>
    <lineage>
        <taxon>Bacteria</taxon>
        <taxon>Pseudomonadati</taxon>
        <taxon>Pseudomonadota</taxon>
        <taxon>Alphaproteobacteria</taxon>
        <taxon>Hyphomicrobiales</taxon>
        <taxon>Rhizobiaceae</taxon>
        <taxon>Rhizobium/Agrobacterium group</taxon>
        <taxon>Rhizobium</taxon>
    </lineage>
</organism>
<proteinExistence type="predicted"/>
<dbReference type="Proteomes" id="UP000005092">
    <property type="component" value="Unassembled WGS sequence"/>
</dbReference>
<dbReference type="HOGENOM" id="CLU_2289357_0_0_5"/>
<gene>
    <name evidence="1" type="ORF">Rleg9DRAFT_1712</name>
</gene>
<accession>J0GZ80</accession>